<proteinExistence type="predicted"/>
<reference evidence="1 2" key="1">
    <citation type="submission" date="2023-02" db="EMBL/GenBank/DDBJ databases">
        <title>Pathogen: clinical or host-associated sample.</title>
        <authorList>
            <person name="Hergert J."/>
            <person name="Casey R."/>
            <person name="Wagner J."/>
            <person name="Young E.L."/>
            <person name="Oakeson K.F."/>
        </authorList>
    </citation>
    <scope>NUCLEOTIDE SEQUENCE [LARGE SCALE GENOMIC DNA]</scope>
    <source>
        <strain evidence="1 2">2022CK-00829</strain>
        <plasmid evidence="1 2">unnamed1</plasmid>
    </source>
</reference>
<geneLocation type="plasmid" evidence="1 2">
    <name>unnamed1</name>
</geneLocation>
<keyword evidence="1" id="KW-0614">Plasmid</keyword>
<evidence type="ECO:0000313" key="2">
    <source>
        <dbReference type="Proteomes" id="UP001221519"/>
    </source>
</evidence>
<evidence type="ECO:0000313" key="1">
    <source>
        <dbReference type="EMBL" id="WDI05173.1"/>
    </source>
</evidence>
<dbReference type="RefSeq" id="WP_274338759.1">
    <property type="nucleotide sequence ID" value="NZ_CP118109.1"/>
</dbReference>
<accession>A0ABY7XHU0</accession>
<name>A0ABY7XHU0_9BACL</name>
<protein>
    <submittedName>
        <fullName evidence="1">Uncharacterized protein</fullName>
    </submittedName>
</protein>
<dbReference type="EMBL" id="CP118109">
    <property type="protein sequence ID" value="WDI05173.1"/>
    <property type="molecule type" value="Genomic_DNA"/>
</dbReference>
<organism evidence="1 2">
    <name type="scientific">Paenibacillus urinalis</name>
    <dbReference type="NCBI Taxonomy" id="521520"/>
    <lineage>
        <taxon>Bacteria</taxon>
        <taxon>Bacillati</taxon>
        <taxon>Bacillota</taxon>
        <taxon>Bacilli</taxon>
        <taxon>Bacillales</taxon>
        <taxon>Paenibacillaceae</taxon>
        <taxon>Paenibacillus</taxon>
    </lineage>
</organism>
<gene>
    <name evidence="1" type="ORF">PUW25_25530</name>
</gene>
<dbReference type="Proteomes" id="UP001221519">
    <property type="component" value="Plasmid unnamed1"/>
</dbReference>
<sequence>MMELMSAYKENTDKYFNGVVDAYNYCYGYVSLYPSVYTDDPQYKLGYEYGEKLYHSDKELGILYSDDRLFELHGGL</sequence>
<keyword evidence="2" id="KW-1185">Reference proteome</keyword>